<evidence type="ECO:0000256" key="3">
    <source>
        <dbReference type="ARBA" id="ARBA00022692"/>
    </source>
</evidence>
<evidence type="ECO:0000256" key="5">
    <source>
        <dbReference type="ARBA" id="ARBA00023136"/>
    </source>
</evidence>
<evidence type="ECO:0000256" key="2">
    <source>
        <dbReference type="ARBA" id="ARBA00022475"/>
    </source>
</evidence>
<dbReference type="InterPro" id="IPR036259">
    <property type="entry name" value="MFS_trans_sf"/>
</dbReference>
<dbReference type="EMBL" id="BLPG01000001">
    <property type="protein sequence ID" value="GFJ87162.1"/>
    <property type="molecule type" value="Genomic_DNA"/>
</dbReference>
<evidence type="ECO:0000256" key="1">
    <source>
        <dbReference type="ARBA" id="ARBA00004651"/>
    </source>
</evidence>
<organism evidence="8 9">
    <name type="scientific">Phytohabitans rumicis</name>
    <dbReference type="NCBI Taxonomy" id="1076125"/>
    <lineage>
        <taxon>Bacteria</taxon>
        <taxon>Bacillati</taxon>
        <taxon>Actinomycetota</taxon>
        <taxon>Actinomycetes</taxon>
        <taxon>Micromonosporales</taxon>
        <taxon>Micromonosporaceae</taxon>
    </lineage>
</organism>
<dbReference type="GO" id="GO:0005886">
    <property type="term" value="C:plasma membrane"/>
    <property type="evidence" value="ECO:0007669"/>
    <property type="project" value="UniProtKB-SubCell"/>
</dbReference>
<keyword evidence="2" id="KW-1003">Cell membrane</keyword>
<evidence type="ECO:0000256" key="6">
    <source>
        <dbReference type="SAM" id="MobiDB-lite"/>
    </source>
</evidence>
<accession>A0A6V8KPS0</accession>
<feature type="transmembrane region" description="Helical" evidence="7">
    <location>
        <begin position="376"/>
        <end position="395"/>
    </location>
</feature>
<dbReference type="InterPro" id="IPR022324">
    <property type="entry name" value="Bacilysin_exporter_BacE_put"/>
</dbReference>
<feature type="region of interest" description="Disordered" evidence="6">
    <location>
        <begin position="401"/>
        <end position="427"/>
    </location>
</feature>
<dbReference type="SUPFAM" id="SSF103473">
    <property type="entry name" value="MFS general substrate transporter"/>
    <property type="match status" value="1"/>
</dbReference>
<dbReference type="PANTHER" id="PTHR23513:SF6">
    <property type="entry name" value="MAJOR FACILITATOR SUPERFAMILY ASSOCIATED DOMAIN-CONTAINING PROTEIN"/>
    <property type="match status" value="1"/>
</dbReference>
<feature type="transmembrane region" description="Helical" evidence="7">
    <location>
        <begin position="49"/>
        <end position="70"/>
    </location>
</feature>
<keyword evidence="5 7" id="KW-0472">Membrane</keyword>
<dbReference type="InterPro" id="IPR011701">
    <property type="entry name" value="MFS"/>
</dbReference>
<dbReference type="CDD" id="cd06173">
    <property type="entry name" value="MFS_MefA_like"/>
    <property type="match status" value="1"/>
</dbReference>
<name>A0A6V8KPS0_9ACTN</name>
<comment type="subcellular location">
    <subcellularLocation>
        <location evidence="1">Cell membrane</location>
        <topology evidence="1">Multi-pass membrane protein</topology>
    </subcellularLocation>
</comment>
<keyword evidence="9" id="KW-1185">Reference proteome</keyword>
<dbReference type="GO" id="GO:0022857">
    <property type="term" value="F:transmembrane transporter activity"/>
    <property type="evidence" value="ECO:0007669"/>
    <property type="project" value="InterPro"/>
</dbReference>
<feature type="transmembrane region" description="Helical" evidence="7">
    <location>
        <begin position="250"/>
        <end position="270"/>
    </location>
</feature>
<keyword evidence="3 7" id="KW-0812">Transmembrane</keyword>
<feature type="compositionally biased region" description="Polar residues" evidence="6">
    <location>
        <begin position="418"/>
        <end position="427"/>
    </location>
</feature>
<evidence type="ECO:0000313" key="9">
    <source>
        <dbReference type="Proteomes" id="UP000482960"/>
    </source>
</evidence>
<feature type="transmembrane region" description="Helical" evidence="7">
    <location>
        <begin position="16"/>
        <end position="43"/>
    </location>
</feature>
<dbReference type="RefSeq" id="WP_173074003.1">
    <property type="nucleotide sequence ID" value="NZ_BAABJB010000016.1"/>
</dbReference>
<dbReference type="PRINTS" id="PR01988">
    <property type="entry name" value="EXPORTERBACE"/>
</dbReference>
<proteinExistence type="predicted"/>
<reference evidence="8 9" key="2">
    <citation type="submission" date="2020-03" db="EMBL/GenBank/DDBJ databases">
        <authorList>
            <person name="Ichikawa N."/>
            <person name="Kimura A."/>
            <person name="Kitahashi Y."/>
            <person name="Uohara A."/>
        </authorList>
    </citation>
    <scope>NUCLEOTIDE SEQUENCE [LARGE SCALE GENOMIC DNA]</scope>
    <source>
        <strain evidence="8 9">NBRC 108638</strain>
    </source>
</reference>
<comment type="caution">
    <text evidence="8">The sequence shown here is derived from an EMBL/GenBank/DDBJ whole genome shotgun (WGS) entry which is preliminary data.</text>
</comment>
<feature type="transmembrane region" description="Helical" evidence="7">
    <location>
        <begin position="310"/>
        <end position="334"/>
    </location>
</feature>
<evidence type="ECO:0000256" key="4">
    <source>
        <dbReference type="ARBA" id="ARBA00022989"/>
    </source>
</evidence>
<feature type="transmembrane region" description="Helical" evidence="7">
    <location>
        <begin position="215"/>
        <end position="238"/>
    </location>
</feature>
<dbReference type="PANTHER" id="PTHR23513">
    <property type="entry name" value="INTEGRAL MEMBRANE EFFLUX PROTEIN-RELATED"/>
    <property type="match status" value="1"/>
</dbReference>
<sequence length="427" mass="42630">MTARPPSPLRLRPYRVLFFSSLTSTLGDWLDFVAVAVLVVAVWQQGPSGLAAVAVAVALPHVAAPFIGVLVDRWPVRPVLVGADLGRAALTLAMVFAPGPLPLAALLALRSVGAVAFAPTAQRALQRCVPTAGLIPANALLQTMTQALKVAGPAIGGGLLAVASPPTLIAANAVSFLASAAILAGLRLPPRTAPPPTGGYLAQLREGLSFVVRDAALRLTVVALGATVFLAVLFDSMLPLALPALGLAPAYFGYVVATVGLGGVAGAAVLARWGAAVRPFTVIAAGQLVTGATVALAGSAALAGRSVPGAALLAAGLVIGAAGAGVLVGFPTVVQRSTPERLLGRVWTAIAFVPAVLQIAAPAAGAAVLAHTRVGWLFAVAGAGLAGLGLVTLAGQRRLSPDPATPDLTEPATPDRATASSDTIGRR</sequence>
<keyword evidence="4 7" id="KW-1133">Transmembrane helix</keyword>
<gene>
    <name evidence="8" type="primary">yfiS</name>
    <name evidence="8" type="ORF">Prum_008040</name>
</gene>
<protein>
    <submittedName>
        <fullName evidence="8">Putative MFS-type transporter YfiS</fullName>
    </submittedName>
</protein>
<reference evidence="8 9" key="1">
    <citation type="submission" date="2020-03" db="EMBL/GenBank/DDBJ databases">
        <title>Whole genome shotgun sequence of Phytohabitans rumicis NBRC 108638.</title>
        <authorList>
            <person name="Komaki H."/>
            <person name="Tamura T."/>
        </authorList>
    </citation>
    <scope>NUCLEOTIDE SEQUENCE [LARGE SCALE GENOMIC DNA]</scope>
    <source>
        <strain evidence="8 9">NBRC 108638</strain>
    </source>
</reference>
<dbReference type="AlphaFoldDB" id="A0A6V8KPS0"/>
<feature type="transmembrane region" description="Helical" evidence="7">
    <location>
        <begin position="90"/>
        <end position="109"/>
    </location>
</feature>
<evidence type="ECO:0000256" key="7">
    <source>
        <dbReference type="SAM" id="Phobius"/>
    </source>
</evidence>
<feature type="transmembrane region" description="Helical" evidence="7">
    <location>
        <begin position="282"/>
        <end position="304"/>
    </location>
</feature>
<evidence type="ECO:0000313" key="8">
    <source>
        <dbReference type="EMBL" id="GFJ87162.1"/>
    </source>
</evidence>
<feature type="transmembrane region" description="Helical" evidence="7">
    <location>
        <begin position="346"/>
        <end position="370"/>
    </location>
</feature>
<dbReference type="Proteomes" id="UP000482960">
    <property type="component" value="Unassembled WGS sequence"/>
</dbReference>
<dbReference type="Pfam" id="PF07690">
    <property type="entry name" value="MFS_1"/>
    <property type="match status" value="1"/>
</dbReference>
<dbReference type="Gene3D" id="1.20.1250.20">
    <property type="entry name" value="MFS general substrate transporter like domains"/>
    <property type="match status" value="1"/>
</dbReference>